<protein>
    <recommendedName>
        <fullName evidence="6">Large ribosomal subunit protein uL23</fullName>
    </recommendedName>
</protein>
<dbReference type="Proteomes" id="UP000296144">
    <property type="component" value="Unassembled WGS sequence"/>
</dbReference>
<dbReference type="PANTHER" id="PTHR11620">
    <property type="entry name" value="60S RIBOSOMAL PROTEIN L23A"/>
    <property type="match status" value="1"/>
</dbReference>
<evidence type="ECO:0000256" key="1">
    <source>
        <dbReference type="ARBA" id="ARBA00006700"/>
    </source>
</evidence>
<dbReference type="GO" id="GO:0019843">
    <property type="term" value="F:rRNA binding"/>
    <property type="evidence" value="ECO:0007669"/>
    <property type="project" value="UniProtKB-UniRule"/>
</dbReference>
<comment type="caution">
    <text evidence="8">The sequence shown here is derived from an EMBL/GenBank/DDBJ whole genome shotgun (WGS) entry which is preliminary data.</text>
</comment>
<dbReference type="HAMAP" id="MF_01369_B">
    <property type="entry name" value="Ribosomal_uL23_B"/>
    <property type="match status" value="1"/>
</dbReference>
<name>A0A2P5SW02_9GAMM</name>
<evidence type="ECO:0000256" key="4">
    <source>
        <dbReference type="ARBA" id="ARBA00022980"/>
    </source>
</evidence>
<dbReference type="GO" id="GO:0005840">
    <property type="term" value="C:ribosome"/>
    <property type="evidence" value="ECO:0007669"/>
    <property type="project" value="UniProtKB-KW"/>
</dbReference>
<keyword evidence="5 6" id="KW-0687">Ribonucleoprotein</keyword>
<comment type="subunit">
    <text evidence="6">Part of the 50S ribosomal subunit. Contacts protein L29, and trigger factor when it is bound to the ribosome.</text>
</comment>
<dbReference type="InterPro" id="IPR013025">
    <property type="entry name" value="Ribosomal_uL23-like"/>
</dbReference>
<evidence type="ECO:0000313" key="9">
    <source>
        <dbReference type="Proteomes" id="UP000296144"/>
    </source>
</evidence>
<gene>
    <name evidence="6" type="primary">rplW</name>
    <name evidence="8" type="ORF">CRV10_02570</name>
</gene>
<comment type="similarity">
    <text evidence="1 6 7">Belongs to the universal ribosomal protein uL23 family.</text>
</comment>
<sequence length="104" mass="12184">MICKERFFKIIRRPHSSEKTSFLVEKTNTIVLKVAKDANKKEIFSAIENIFEVKVKNVNTLIVKGKINKIKNQRTHKKNQRENWKKAYVTLKKGQHLEFIGGSE</sequence>
<dbReference type="GO" id="GO:0006412">
    <property type="term" value="P:translation"/>
    <property type="evidence" value="ECO:0007669"/>
    <property type="project" value="UniProtKB-UniRule"/>
</dbReference>
<dbReference type="SUPFAM" id="SSF54189">
    <property type="entry name" value="Ribosomal proteins S24e, L23 and L15e"/>
    <property type="match status" value="1"/>
</dbReference>
<reference evidence="8 9" key="1">
    <citation type="journal article" date="2018" name="Genome Biol. Evol.">
        <title>Cladogenesis and Genomic Streamlining in Extracellular Endosymbionts of Tropical Stink Bugs.</title>
        <authorList>
            <person name="Otero-Bravo A."/>
            <person name="Goffredi S."/>
            <person name="Sabree Z.L."/>
        </authorList>
    </citation>
    <scope>NUCLEOTIDE SEQUENCE [LARGE SCALE GENOMIC DNA]</scope>
    <source>
        <strain evidence="8 9">SoEL</strain>
    </source>
</reference>
<dbReference type="RefSeq" id="WP_136130278.1">
    <property type="nucleotide sequence ID" value="NZ_PDKU01000003.1"/>
</dbReference>
<dbReference type="AlphaFoldDB" id="A0A2P5SW02"/>
<keyword evidence="3 6" id="KW-0694">RNA-binding</keyword>
<dbReference type="PROSITE" id="PS00050">
    <property type="entry name" value="RIBOSOMAL_L23"/>
    <property type="match status" value="1"/>
</dbReference>
<dbReference type="GO" id="GO:1990904">
    <property type="term" value="C:ribonucleoprotein complex"/>
    <property type="evidence" value="ECO:0007669"/>
    <property type="project" value="UniProtKB-KW"/>
</dbReference>
<dbReference type="InterPro" id="IPR012678">
    <property type="entry name" value="Ribosomal_uL23/eL15/eS24_sf"/>
</dbReference>
<keyword evidence="4 6" id="KW-0689">Ribosomal protein</keyword>
<dbReference type="OrthoDB" id="9793353at2"/>
<evidence type="ECO:0000256" key="2">
    <source>
        <dbReference type="ARBA" id="ARBA00022730"/>
    </source>
</evidence>
<evidence type="ECO:0000256" key="5">
    <source>
        <dbReference type="ARBA" id="ARBA00023274"/>
    </source>
</evidence>
<dbReference type="InterPro" id="IPR001014">
    <property type="entry name" value="Ribosomal_uL23_CS"/>
</dbReference>
<keyword evidence="2 6" id="KW-0699">rRNA-binding</keyword>
<evidence type="ECO:0000256" key="3">
    <source>
        <dbReference type="ARBA" id="ARBA00022884"/>
    </source>
</evidence>
<evidence type="ECO:0000256" key="7">
    <source>
        <dbReference type="RuleBase" id="RU003934"/>
    </source>
</evidence>
<comment type="function">
    <text evidence="6">One of the early assembly proteins it binds 23S rRNA. One of the proteins that surrounds the polypeptide exit tunnel on the outside of the ribosome. Forms the main docking site for trigger factor binding to the ribosome.</text>
</comment>
<evidence type="ECO:0000256" key="6">
    <source>
        <dbReference type="HAMAP-Rule" id="MF_01369"/>
    </source>
</evidence>
<evidence type="ECO:0000313" key="8">
    <source>
        <dbReference type="EMBL" id="PPI86490.1"/>
    </source>
</evidence>
<keyword evidence="9" id="KW-1185">Reference proteome</keyword>
<accession>A0A2P5SW02</accession>
<dbReference type="EMBL" id="PDKU01000003">
    <property type="protein sequence ID" value="PPI86490.1"/>
    <property type="molecule type" value="Genomic_DNA"/>
</dbReference>
<dbReference type="NCBIfam" id="NF004359">
    <property type="entry name" value="PRK05738.1-3"/>
    <property type="match status" value="1"/>
</dbReference>
<dbReference type="GO" id="GO:0003735">
    <property type="term" value="F:structural constituent of ribosome"/>
    <property type="evidence" value="ECO:0007669"/>
    <property type="project" value="InterPro"/>
</dbReference>
<dbReference type="Gene3D" id="3.30.70.330">
    <property type="match status" value="1"/>
</dbReference>
<organism evidence="8 9">
    <name type="scientific">Candidatus Pantoea edessiphila</name>
    <dbReference type="NCBI Taxonomy" id="2044610"/>
    <lineage>
        <taxon>Bacteria</taxon>
        <taxon>Pseudomonadati</taxon>
        <taxon>Pseudomonadota</taxon>
        <taxon>Gammaproteobacteria</taxon>
        <taxon>Enterobacterales</taxon>
        <taxon>Erwiniaceae</taxon>
        <taxon>Pantoea</taxon>
    </lineage>
</organism>
<dbReference type="Pfam" id="PF00276">
    <property type="entry name" value="Ribosomal_L23"/>
    <property type="match status" value="1"/>
</dbReference>
<dbReference type="InterPro" id="IPR012677">
    <property type="entry name" value="Nucleotide-bd_a/b_plait_sf"/>
</dbReference>
<proteinExistence type="inferred from homology"/>